<comment type="subcellular location">
    <subcellularLocation>
        <location evidence="9">Cell membrane</location>
        <topology evidence="9">Multi-pass membrane protein</topology>
    </subcellularLocation>
    <subcellularLocation>
        <location evidence="1">Membrane</location>
        <topology evidence="1">Multi-pass membrane protein</topology>
    </subcellularLocation>
</comment>
<comment type="function">
    <text evidence="9">Acts as a magnesium transporter.</text>
</comment>
<gene>
    <name evidence="11" type="primary">mgtE</name>
    <name evidence="11" type="ORF">CON71_19675</name>
</gene>
<dbReference type="Gene3D" id="1.10.357.20">
    <property type="entry name" value="SLC41 divalent cation transporters, integral membrane domain"/>
    <property type="match status" value="1"/>
</dbReference>
<dbReference type="PROSITE" id="PS51371">
    <property type="entry name" value="CBS"/>
    <property type="match status" value="1"/>
</dbReference>
<feature type="transmembrane region" description="Helical" evidence="9">
    <location>
        <begin position="379"/>
        <end position="405"/>
    </location>
</feature>
<keyword evidence="3 9" id="KW-0813">Transport</keyword>
<dbReference type="PANTHER" id="PTHR41394:SF8">
    <property type="entry name" value="MAGNESIUM TRANSPORTER MGTE"/>
    <property type="match status" value="1"/>
</dbReference>
<dbReference type="Pfam" id="PF01769">
    <property type="entry name" value="MgtE"/>
    <property type="match status" value="1"/>
</dbReference>
<dbReference type="SUPFAM" id="SSF54631">
    <property type="entry name" value="CBS-domain pair"/>
    <property type="match status" value="1"/>
</dbReference>
<evidence type="ECO:0000256" key="9">
    <source>
        <dbReference type="RuleBase" id="RU362011"/>
    </source>
</evidence>
<keyword evidence="9" id="KW-1003">Cell membrane</keyword>
<feature type="transmembrane region" description="Helical" evidence="9">
    <location>
        <begin position="352"/>
        <end position="373"/>
    </location>
</feature>
<evidence type="ECO:0000256" key="8">
    <source>
        <dbReference type="PROSITE-ProRule" id="PRU00703"/>
    </source>
</evidence>
<dbReference type="InterPro" id="IPR036739">
    <property type="entry name" value="SLC41_membr_dom_sf"/>
</dbReference>
<keyword evidence="6 9" id="KW-1133">Transmembrane helix</keyword>
<dbReference type="InterPro" id="IPR006669">
    <property type="entry name" value="MgtE_transporter"/>
</dbReference>
<dbReference type="GO" id="GO:0046872">
    <property type="term" value="F:metal ion binding"/>
    <property type="evidence" value="ECO:0007669"/>
    <property type="project" value="UniProtKB-KW"/>
</dbReference>
<feature type="transmembrane region" description="Helical" evidence="9">
    <location>
        <begin position="417"/>
        <end position="440"/>
    </location>
</feature>
<reference evidence="11 12" key="1">
    <citation type="submission" date="2017-09" db="EMBL/GenBank/DDBJ databases">
        <title>Large-scale bioinformatics analysis of Bacillus genomes uncovers conserved roles of natural products in bacterial physiology.</title>
        <authorList>
            <consortium name="Agbiome Team Llc"/>
            <person name="Bleich R.M."/>
            <person name="Grubbs K.J."/>
            <person name="Santa Maria K.C."/>
            <person name="Allen S.E."/>
            <person name="Farag S."/>
            <person name="Shank E.A."/>
            <person name="Bowers A."/>
        </authorList>
    </citation>
    <scope>NUCLEOTIDE SEQUENCE [LARGE SCALE GENOMIC DNA]</scope>
    <source>
        <strain evidence="11 12">AFS089089</strain>
    </source>
</reference>
<dbReference type="RefSeq" id="WP_098902173.1">
    <property type="nucleotide sequence ID" value="NZ_NVNL01000031.1"/>
</dbReference>
<dbReference type="SUPFAM" id="SSF158791">
    <property type="entry name" value="MgtE N-terminal domain-like"/>
    <property type="match status" value="1"/>
</dbReference>
<protein>
    <recommendedName>
        <fullName evidence="9">Magnesium transporter MgtE</fullName>
    </recommendedName>
</protein>
<accession>A0A9X6Y9H0</accession>
<dbReference type="InterPro" id="IPR046342">
    <property type="entry name" value="CBS_dom_sf"/>
</dbReference>
<evidence type="ECO:0000256" key="6">
    <source>
        <dbReference type="ARBA" id="ARBA00022989"/>
    </source>
</evidence>
<comment type="subunit">
    <text evidence="9">Homodimer.</text>
</comment>
<evidence type="ECO:0000313" key="11">
    <source>
        <dbReference type="EMBL" id="PEA88291.1"/>
    </source>
</evidence>
<evidence type="ECO:0000256" key="3">
    <source>
        <dbReference type="ARBA" id="ARBA00022448"/>
    </source>
</evidence>
<keyword evidence="7 9" id="KW-0472">Membrane</keyword>
<evidence type="ECO:0000256" key="1">
    <source>
        <dbReference type="ARBA" id="ARBA00004141"/>
    </source>
</evidence>
<feature type="domain" description="CBS" evidence="10">
    <location>
        <begin position="194"/>
        <end position="250"/>
    </location>
</feature>
<sequence>MKRRLKELLITKDTSIIEELLHHPPYDIAKKSQKFSLEDQVSLFTMIPIEKSIKIFKHIRPKKKCEILINLPVGKARILVNSQPIDDLVQLFRKVNSTQRTELMAYLNKVTKQKVKELLTFGSETAGSLVTSEYLRAKGFWSVKKTLDYIRTDSANVESVSYIYVIDEYDHLHGIVSIRQLLLAVDEDTLSNIMIRDVVSVHADINRQEVVQKLTDYNFSALPVVVDDNKMVGIITFDDVMDVMEEEATEDIQKLGGSEPLNQSYFESSVWSIFAKRIPWLLLLFVAEAYTGTVLKFFEDEIETVVALAFFVPLLVGTGGNTGTQVVATIIRAVGIGEVRFKDMFRVIRKELLIGLLLGLSLGVAGLIRAYMLGVGTEVAQVVAITMVFIVVWASIVASILPLVLRKLKLDPAVVSGPFITTFVDGTGLVIYFMVAKAILNL</sequence>
<comment type="caution">
    <text evidence="9">Lacks conserved residue(s) required for the propagation of feature annotation.</text>
</comment>
<evidence type="ECO:0000256" key="4">
    <source>
        <dbReference type="ARBA" id="ARBA00022692"/>
    </source>
</evidence>
<keyword evidence="8" id="KW-0129">CBS domain</keyword>
<dbReference type="SUPFAM" id="SSF161093">
    <property type="entry name" value="MgtE membrane domain-like"/>
    <property type="match status" value="1"/>
</dbReference>
<evidence type="ECO:0000259" key="10">
    <source>
        <dbReference type="PROSITE" id="PS51371"/>
    </source>
</evidence>
<feature type="transmembrane region" description="Helical" evidence="9">
    <location>
        <begin position="304"/>
        <end position="331"/>
    </location>
</feature>
<dbReference type="InterPro" id="IPR006667">
    <property type="entry name" value="SLC41_membr_dom"/>
</dbReference>
<dbReference type="EMBL" id="NVNL01000031">
    <property type="protein sequence ID" value="PEA88291.1"/>
    <property type="molecule type" value="Genomic_DNA"/>
</dbReference>
<dbReference type="PANTHER" id="PTHR41394">
    <property type="entry name" value="MAGNESIUM TRANSPORTER MGTE"/>
    <property type="match status" value="1"/>
</dbReference>
<evidence type="ECO:0000256" key="2">
    <source>
        <dbReference type="ARBA" id="ARBA00009749"/>
    </source>
</evidence>
<dbReference type="AlphaFoldDB" id="A0A9X6Y9H0"/>
<dbReference type="NCBIfam" id="TIGR00400">
    <property type="entry name" value="mgtE"/>
    <property type="match status" value="1"/>
</dbReference>
<organism evidence="11 12">
    <name type="scientific">Bacillus thuringiensis</name>
    <dbReference type="NCBI Taxonomy" id="1428"/>
    <lineage>
        <taxon>Bacteria</taxon>
        <taxon>Bacillati</taxon>
        <taxon>Bacillota</taxon>
        <taxon>Bacilli</taxon>
        <taxon>Bacillales</taxon>
        <taxon>Bacillaceae</taxon>
        <taxon>Bacillus</taxon>
        <taxon>Bacillus cereus group</taxon>
    </lineage>
</organism>
<dbReference type="InterPro" id="IPR038076">
    <property type="entry name" value="MgtE_N_sf"/>
</dbReference>
<keyword evidence="9" id="KW-0479">Metal-binding</keyword>
<dbReference type="SMART" id="SM00924">
    <property type="entry name" value="MgtE_N"/>
    <property type="match status" value="1"/>
</dbReference>
<dbReference type="Pfam" id="PF00571">
    <property type="entry name" value="CBS"/>
    <property type="match status" value="1"/>
</dbReference>
<dbReference type="InterPro" id="IPR000644">
    <property type="entry name" value="CBS_dom"/>
</dbReference>
<proteinExistence type="inferred from homology"/>
<evidence type="ECO:0000313" key="12">
    <source>
        <dbReference type="Proteomes" id="UP000220702"/>
    </source>
</evidence>
<dbReference type="Pfam" id="PF03448">
    <property type="entry name" value="MgtE_N"/>
    <property type="match status" value="1"/>
</dbReference>
<dbReference type="Gene3D" id="1.25.60.10">
    <property type="entry name" value="MgtE N-terminal domain-like"/>
    <property type="match status" value="1"/>
</dbReference>
<keyword evidence="5 9" id="KW-0460">Magnesium</keyword>
<dbReference type="InterPro" id="IPR006668">
    <property type="entry name" value="Mg_transptr_MgtE_intracell_dom"/>
</dbReference>
<dbReference type="GO" id="GO:0005886">
    <property type="term" value="C:plasma membrane"/>
    <property type="evidence" value="ECO:0007669"/>
    <property type="project" value="UniProtKB-SubCell"/>
</dbReference>
<evidence type="ECO:0000256" key="5">
    <source>
        <dbReference type="ARBA" id="ARBA00022842"/>
    </source>
</evidence>
<evidence type="ECO:0000256" key="7">
    <source>
        <dbReference type="ARBA" id="ARBA00023136"/>
    </source>
</evidence>
<dbReference type="Proteomes" id="UP000220702">
    <property type="component" value="Unassembled WGS sequence"/>
</dbReference>
<dbReference type="Gene3D" id="3.10.580.10">
    <property type="entry name" value="CBS-domain"/>
    <property type="match status" value="1"/>
</dbReference>
<dbReference type="SMART" id="SM00116">
    <property type="entry name" value="CBS"/>
    <property type="match status" value="2"/>
</dbReference>
<name>A0A9X6Y9H0_BACTU</name>
<dbReference type="GO" id="GO:0015095">
    <property type="term" value="F:magnesium ion transmembrane transporter activity"/>
    <property type="evidence" value="ECO:0007669"/>
    <property type="project" value="UniProtKB-UniRule"/>
</dbReference>
<dbReference type="CDD" id="cd04606">
    <property type="entry name" value="CBS_pair_Mg_transporter"/>
    <property type="match status" value="1"/>
</dbReference>
<comment type="caution">
    <text evidence="11">The sequence shown here is derived from an EMBL/GenBank/DDBJ whole genome shotgun (WGS) entry which is preliminary data.</text>
</comment>
<keyword evidence="4 9" id="KW-0812">Transmembrane</keyword>
<comment type="similarity">
    <text evidence="2 9">Belongs to the SLC41A transporter family.</text>
</comment>